<feature type="compositionally biased region" description="Low complexity" evidence="1">
    <location>
        <begin position="474"/>
        <end position="489"/>
    </location>
</feature>
<dbReference type="InterPro" id="IPR035940">
    <property type="entry name" value="CAP_sf"/>
</dbReference>
<dbReference type="OrthoDB" id="5861823at2759"/>
<accession>A0A016TQ40</accession>
<dbReference type="STRING" id="53326.A0A016TQ40"/>
<keyword evidence="4" id="KW-1185">Reference proteome</keyword>
<feature type="domain" description="EB" evidence="2">
    <location>
        <begin position="148"/>
        <end position="188"/>
    </location>
</feature>
<dbReference type="AlphaFoldDB" id="A0A016TQ40"/>
<dbReference type="SMART" id="SM00289">
    <property type="entry name" value="WR1"/>
    <property type="match status" value="2"/>
</dbReference>
<dbReference type="EMBL" id="JARK01001421">
    <property type="protein sequence ID" value="EYC04861.1"/>
    <property type="molecule type" value="Genomic_DNA"/>
</dbReference>
<dbReference type="InterPro" id="IPR006149">
    <property type="entry name" value="EB_dom"/>
</dbReference>
<evidence type="ECO:0000259" key="2">
    <source>
        <dbReference type="Pfam" id="PF01683"/>
    </source>
</evidence>
<feature type="region of interest" description="Disordered" evidence="1">
    <location>
        <begin position="458"/>
        <end position="497"/>
    </location>
</feature>
<proteinExistence type="predicted"/>
<evidence type="ECO:0000256" key="1">
    <source>
        <dbReference type="SAM" id="MobiDB-lite"/>
    </source>
</evidence>
<sequence length="497" mass="56034">MASHLTPTSTVASLSGKMIIVALVSVAVLSTTTLAQFCPSGYLDLNGGTPCNSDAYCATFDSRSKCMRGFCCRPAGVGVDGGDPSTAPKRTRRDRTVHDEIIAAVATSHILLSWRGLLLKRRGRVTCFSRPQRGHRHRLPLYIYQQICSPNEISIGNVCYPISVIGGPCVHTAQCQSAGAYCRNGICVSNMQYDSPFCANPLHQAERVDGVVKNCAYQQCSRGFSCEYNRSYGQYICCGQYNANYDYSYALSAIQMHVIRYAILFCALSSSIESFFVFDLEKIFNFFRQMQLQETALPELQCPFRRLDPTIRSVFHRFHNDLRKKTAQGQFKVNYITHGPYSIMNEVKYDCDMEEMAERPEEFYEVNEFVVNFAEINVPWKGKMVEVIQGVLQSWTETGSLQKMIHQNTTRIGCSYYMLPTIWSLKVICLYDNKWQEDGLTTRYFGNHNETTLYVPATDTSSFKTSEEDEPNRSNNYSSIFPSASSIPSGTQSEHSS</sequence>
<organism evidence="3 4">
    <name type="scientific">Ancylostoma ceylanicum</name>
    <dbReference type="NCBI Taxonomy" id="53326"/>
    <lineage>
        <taxon>Eukaryota</taxon>
        <taxon>Metazoa</taxon>
        <taxon>Ecdysozoa</taxon>
        <taxon>Nematoda</taxon>
        <taxon>Chromadorea</taxon>
        <taxon>Rhabditida</taxon>
        <taxon>Rhabditina</taxon>
        <taxon>Rhabditomorpha</taxon>
        <taxon>Strongyloidea</taxon>
        <taxon>Ancylostomatidae</taxon>
        <taxon>Ancylostomatinae</taxon>
        <taxon>Ancylostoma</taxon>
    </lineage>
</organism>
<evidence type="ECO:0000313" key="3">
    <source>
        <dbReference type="EMBL" id="EYC04861.1"/>
    </source>
</evidence>
<comment type="caution">
    <text evidence="3">The sequence shown here is derived from an EMBL/GenBank/DDBJ whole genome shotgun (WGS) entry which is preliminary data.</text>
</comment>
<gene>
    <name evidence="3" type="primary">Acey_s0085.g1833</name>
    <name evidence="3" type="ORF">Y032_0085g1833</name>
</gene>
<dbReference type="SUPFAM" id="SSF55797">
    <property type="entry name" value="PR-1-like"/>
    <property type="match status" value="1"/>
</dbReference>
<dbReference type="Gene3D" id="3.40.33.10">
    <property type="entry name" value="CAP"/>
    <property type="match status" value="1"/>
</dbReference>
<name>A0A016TQ40_9BILA</name>
<dbReference type="Proteomes" id="UP000024635">
    <property type="component" value="Unassembled WGS sequence"/>
</dbReference>
<protein>
    <recommendedName>
        <fullName evidence="2">EB domain-containing protein</fullName>
    </recommendedName>
</protein>
<reference evidence="4" key="1">
    <citation type="journal article" date="2015" name="Nat. Genet.">
        <title>The genome and transcriptome of the zoonotic hookworm Ancylostoma ceylanicum identify infection-specific gene families.</title>
        <authorList>
            <person name="Schwarz E.M."/>
            <person name="Hu Y."/>
            <person name="Antoshechkin I."/>
            <person name="Miller M.M."/>
            <person name="Sternberg P.W."/>
            <person name="Aroian R.V."/>
        </authorList>
    </citation>
    <scope>NUCLEOTIDE SEQUENCE</scope>
    <source>
        <strain evidence="4">HY135</strain>
    </source>
</reference>
<dbReference type="InterPro" id="IPR006150">
    <property type="entry name" value="Cys_repeat_1"/>
</dbReference>
<evidence type="ECO:0000313" key="4">
    <source>
        <dbReference type="Proteomes" id="UP000024635"/>
    </source>
</evidence>
<dbReference type="Pfam" id="PF01683">
    <property type="entry name" value="EB"/>
    <property type="match status" value="1"/>
</dbReference>